<evidence type="ECO:0000256" key="10">
    <source>
        <dbReference type="SAM" id="MobiDB-lite"/>
    </source>
</evidence>
<dbReference type="GO" id="GO:0043953">
    <property type="term" value="P:protein transport by the Tat complex"/>
    <property type="evidence" value="ECO:0007669"/>
    <property type="project" value="UniProtKB-UniRule"/>
</dbReference>
<proteinExistence type="inferred from homology"/>
<dbReference type="GO" id="GO:0008320">
    <property type="term" value="F:protein transmembrane transporter activity"/>
    <property type="evidence" value="ECO:0007669"/>
    <property type="project" value="UniProtKB-UniRule"/>
</dbReference>
<comment type="subcellular location">
    <subcellularLocation>
        <location evidence="9">Cell membrane</location>
        <topology evidence="9">Single-pass membrane protein</topology>
    </subcellularLocation>
    <subcellularLocation>
        <location evidence="1">Membrane</location>
        <topology evidence="1">Single-pass membrane protein</topology>
    </subcellularLocation>
</comment>
<protein>
    <recommendedName>
        <fullName evidence="9">Sec-independent protein translocase protein TatB homolog</fullName>
    </recommendedName>
</protein>
<gene>
    <name evidence="12" type="ORF">SAMN06296036_10715</name>
</gene>
<dbReference type="PRINTS" id="PR01506">
    <property type="entry name" value="TATBPROTEIN"/>
</dbReference>
<dbReference type="RefSeq" id="WP_132318631.1">
    <property type="nucleotide sequence ID" value="NZ_FWZT01000007.1"/>
</dbReference>
<evidence type="ECO:0000256" key="7">
    <source>
        <dbReference type="ARBA" id="ARBA00023010"/>
    </source>
</evidence>
<sequence length="206" mass="23447">MFGIGPMELIVVAVLAIVVVGPKRLPEAMRKMGKMFVQLRRQTHEIRQGFNDVVRDAERELELERIRELKEQVDKLRDTSSIKSKINEHINLSDEDLKIDPDTSKKEKKRDEREYHDSHYQDGEYAHHSDGFVDTDALLAKAKEIEDQVLNRKKDEAGDHEPKPADQTSSESAAATEKPKSDASPAELPQDIGKEEPQKPDSKEKP</sequence>
<evidence type="ECO:0000313" key="12">
    <source>
        <dbReference type="EMBL" id="SMF20173.1"/>
    </source>
</evidence>
<dbReference type="HAMAP" id="MF_00237">
    <property type="entry name" value="TatB"/>
    <property type="match status" value="1"/>
</dbReference>
<evidence type="ECO:0000256" key="4">
    <source>
        <dbReference type="ARBA" id="ARBA00022692"/>
    </source>
</evidence>
<dbReference type="STRING" id="1513793.SAMN06296036_10715"/>
<evidence type="ECO:0000256" key="3">
    <source>
        <dbReference type="ARBA" id="ARBA00022475"/>
    </source>
</evidence>
<dbReference type="Proteomes" id="UP000192907">
    <property type="component" value="Unassembled WGS sequence"/>
</dbReference>
<dbReference type="OrthoDB" id="7206969at2"/>
<evidence type="ECO:0000256" key="8">
    <source>
        <dbReference type="ARBA" id="ARBA00023136"/>
    </source>
</evidence>
<dbReference type="EMBL" id="FWZT01000007">
    <property type="protein sequence ID" value="SMF20173.1"/>
    <property type="molecule type" value="Genomic_DNA"/>
</dbReference>
<feature type="compositionally biased region" description="Basic and acidic residues" evidence="10">
    <location>
        <begin position="192"/>
        <end position="206"/>
    </location>
</feature>
<comment type="similarity">
    <text evidence="9">Belongs to the TatB family.</text>
</comment>
<organism evidence="12 13">
    <name type="scientific">Pseudobacteriovorax antillogorgiicola</name>
    <dbReference type="NCBI Taxonomy" id="1513793"/>
    <lineage>
        <taxon>Bacteria</taxon>
        <taxon>Pseudomonadati</taxon>
        <taxon>Bdellovibrionota</taxon>
        <taxon>Oligoflexia</taxon>
        <taxon>Oligoflexales</taxon>
        <taxon>Pseudobacteriovoracaceae</taxon>
        <taxon>Pseudobacteriovorax</taxon>
    </lineage>
</organism>
<dbReference type="Pfam" id="PF02416">
    <property type="entry name" value="TatA_B_E"/>
    <property type="match status" value="1"/>
</dbReference>
<evidence type="ECO:0000256" key="1">
    <source>
        <dbReference type="ARBA" id="ARBA00004167"/>
    </source>
</evidence>
<keyword evidence="7 9" id="KW-0811">Translocation</keyword>
<keyword evidence="13" id="KW-1185">Reference proteome</keyword>
<evidence type="ECO:0000313" key="13">
    <source>
        <dbReference type="Proteomes" id="UP000192907"/>
    </source>
</evidence>
<dbReference type="InterPro" id="IPR003369">
    <property type="entry name" value="TatA/B/E"/>
</dbReference>
<reference evidence="13" key="1">
    <citation type="submission" date="2017-04" db="EMBL/GenBank/DDBJ databases">
        <authorList>
            <person name="Varghese N."/>
            <person name="Submissions S."/>
        </authorList>
    </citation>
    <scope>NUCLEOTIDE SEQUENCE [LARGE SCALE GENOMIC DNA]</scope>
    <source>
        <strain evidence="13">RKEM611</strain>
    </source>
</reference>
<keyword evidence="4 9" id="KW-0812">Transmembrane</keyword>
<dbReference type="GO" id="GO:0033281">
    <property type="term" value="C:TAT protein transport complex"/>
    <property type="evidence" value="ECO:0007669"/>
    <property type="project" value="UniProtKB-UniRule"/>
</dbReference>
<dbReference type="PANTHER" id="PTHR33162:SF1">
    <property type="entry name" value="SEC-INDEPENDENT PROTEIN TRANSLOCASE PROTEIN TATA, CHLOROPLASTIC"/>
    <property type="match status" value="1"/>
</dbReference>
<feature type="region of interest" description="Disordered" evidence="10">
    <location>
        <begin position="97"/>
        <end position="129"/>
    </location>
</feature>
<keyword evidence="5 9" id="KW-0653">Protein transport</keyword>
<keyword evidence="8 9" id="KW-0472">Membrane</keyword>
<keyword evidence="6 9" id="KW-1133">Transmembrane helix</keyword>
<name>A0A1Y6BP33_9BACT</name>
<feature type="transmembrane region" description="Helical" evidence="11">
    <location>
        <begin position="6"/>
        <end position="25"/>
    </location>
</feature>
<evidence type="ECO:0000256" key="11">
    <source>
        <dbReference type="SAM" id="Phobius"/>
    </source>
</evidence>
<evidence type="ECO:0000256" key="5">
    <source>
        <dbReference type="ARBA" id="ARBA00022927"/>
    </source>
</evidence>
<feature type="compositionally biased region" description="Basic and acidic residues" evidence="10">
    <location>
        <begin position="149"/>
        <end position="164"/>
    </location>
</feature>
<dbReference type="InterPro" id="IPR018448">
    <property type="entry name" value="TatB"/>
</dbReference>
<feature type="region of interest" description="Disordered" evidence="10">
    <location>
        <begin position="149"/>
        <end position="206"/>
    </location>
</feature>
<accession>A0A1Y6BP33</accession>
<evidence type="ECO:0000256" key="6">
    <source>
        <dbReference type="ARBA" id="ARBA00022989"/>
    </source>
</evidence>
<evidence type="ECO:0000256" key="9">
    <source>
        <dbReference type="HAMAP-Rule" id="MF_00237"/>
    </source>
</evidence>
<dbReference type="NCBIfam" id="TIGR01410">
    <property type="entry name" value="tatB"/>
    <property type="match status" value="1"/>
</dbReference>
<dbReference type="PANTHER" id="PTHR33162">
    <property type="entry name" value="SEC-INDEPENDENT PROTEIN TRANSLOCASE PROTEIN TATA, CHLOROPLASTIC"/>
    <property type="match status" value="1"/>
</dbReference>
<dbReference type="Gene3D" id="1.20.5.3310">
    <property type="match status" value="1"/>
</dbReference>
<evidence type="ECO:0000256" key="2">
    <source>
        <dbReference type="ARBA" id="ARBA00022448"/>
    </source>
</evidence>
<dbReference type="AlphaFoldDB" id="A0A1Y6BP33"/>
<keyword evidence="2 9" id="KW-0813">Transport</keyword>
<keyword evidence="3 9" id="KW-1003">Cell membrane</keyword>